<dbReference type="Pfam" id="PF19051">
    <property type="entry name" value="GFO_IDH_MocA_C2"/>
    <property type="match status" value="1"/>
</dbReference>
<dbReference type="PROSITE" id="PS51318">
    <property type="entry name" value="TAT"/>
    <property type="match status" value="1"/>
</dbReference>
<dbReference type="PANTHER" id="PTHR43818:SF5">
    <property type="entry name" value="OXIDOREDUCTASE FAMILY PROTEIN"/>
    <property type="match status" value="1"/>
</dbReference>
<dbReference type="GO" id="GO:0000166">
    <property type="term" value="F:nucleotide binding"/>
    <property type="evidence" value="ECO:0007669"/>
    <property type="project" value="InterPro"/>
</dbReference>
<organism evidence="3 4">
    <name type="scientific">Botrimarina hoheduenensis</name>
    <dbReference type="NCBI Taxonomy" id="2528000"/>
    <lineage>
        <taxon>Bacteria</taxon>
        <taxon>Pseudomonadati</taxon>
        <taxon>Planctomycetota</taxon>
        <taxon>Planctomycetia</taxon>
        <taxon>Pirellulales</taxon>
        <taxon>Lacipirellulaceae</taxon>
        <taxon>Botrimarina</taxon>
    </lineage>
</organism>
<comment type="caution">
    <text evidence="3">The sequence shown here is derived from an EMBL/GenBank/DDBJ whole genome shotgun (WGS) entry which is preliminary data.</text>
</comment>
<keyword evidence="4" id="KW-1185">Reference proteome</keyword>
<dbReference type="InterPro" id="IPR006311">
    <property type="entry name" value="TAT_signal"/>
</dbReference>
<dbReference type="InterPro" id="IPR036291">
    <property type="entry name" value="NAD(P)-bd_dom_sf"/>
</dbReference>
<dbReference type="SUPFAM" id="SSF51735">
    <property type="entry name" value="NAD(P)-binding Rossmann-fold domains"/>
    <property type="match status" value="1"/>
</dbReference>
<dbReference type="EMBL" id="SJPH01000003">
    <property type="protein sequence ID" value="TWT46683.1"/>
    <property type="molecule type" value="Genomic_DNA"/>
</dbReference>
<dbReference type="Pfam" id="PF01408">
    <property type="entry name" value="GFO_IDH_MocA"/>
    <property type="match status" value="1"/>
</dbReference>
<dbReference type="InterPro" id="IPR043906">
    <property type="entry name" value="Gfo/Idh/MocA_OxRdtase_bact_C"/>
</dbReference>
<evidence type="ECO:0000259" key="2">
    <source>
        <dbReference type="Pfam" id="PF19051"/>
    </source>
</evidence>
<dbReference type="RefSeq" id="WP_146573898.1">
    <property type="nucleotide sequence ID" value="NZ_SJPH01000003.1"/>
</dbReference>
<dbReference type="InterPro" id="IPR019546">
    <property type="entry name" value="TAT_signal_bac_arc"/>
</dbReference>
<feature type="domain" description="Gfo/Idh/MocA-like oxidoreductase bacterial type C-terminal" evidence="2">
    <location>
        <begin position="213"/>
        <end position="426"/>
    </location>
</feature>
<dbReference type="Gene3D" id="3.30.360.10">
    <property type="entry name" value="Dihydrodipicolinate Reductase, domain 2"/>
    <property type="match status" value="1"/>
</dbReference>
<sequence length="427" mass="46096">MSRFQALNVPTGRRDFLRQATTLAAAAALPGGSPLWADAANNRLGVACIGVGGMGTSHLTWLAKQPDLRVVAIADVDKTHRQAAGVLAPDAKLTGDFRTILDRDDVDAVFIATPDHWHALTTIAAARAGKHVYCEKPLANSIGEGRAMADAVRAAGVVLQTGSHERSNPGATVAKRLVAEGKLGRIHTVRIHLPNSDQHLQQVENFTSPPPDSDPPAKLDYDFWLGHTPVAPYNEKRAHFWWRFHSRYGGGEMTDRGAHVIDLAQMILDRDATGPTRIEAVGSRQRAGFYDAFITFRFENRYADGLRMIGDNSGPRGVTLIGEAGELFVAIHGCQLTAQPASLLAGVTLPRVDAYEIHRRGFLEGVRSGAPVAAPAEAGHRTATVCHLNNLAMQVGRAFDWDPAAEQSSDAEVNALLTPTMRAPWML</sequence>
<dbReference type="EC" id="1.1.1.292" evidence="3"/>
<dbReference type="InterPro" id="IPR050463">
    <property type="entry name" value="Gfo/Idh/MocA_oxidrdct_glycsds"/>
</dbReference>
<dbReference type="AlphaFoldDB" id="A0A5C5W8U2"/>
<name>A0A5C5W8U2_9BACT</name>
<dbReference type="GO" id="GO:0033712">
    <property type="term" value="F:1,5-anhydro-D-fructose reductase (1,5-anhydro-D-mannitol-forming) activity"/>
    <property type="evidence" value="ECO:0007669"/>
    <property type="project" value="UniProtKB-EC"/>
</dbReference>
<protein>
    <submittedName>
        <fullName evidence="3">1,5-anhydro-D-fructose reductase</fullName>
        <ecNumber evidence="3">1.1.1.292</ecNumber>
    </submittedName>
</protein>
<dbReference type="Gene3D" id="3.40.50.720">
    <property type="entry name" value="NAD(P)-binding Rossmann-like Domain"/>
    <property type="match status" value="1"/>
</dbReference>
<evidence type="ECO:0000259" key="1">
    <source>
        <dbReference type="Pfam" id="PF01408"/>
    </source>
</evidence>
<dbReference type="PANTHER" id="PTHR43818">
    <property type="entry name" value="BCDNA.GH03377"/>
    <property type="match status" value="1"/>
</dbReference>
<keyword evidence="3" id="KW-0560">Oxidoreductase</keyword>
<reference evidence="3 4" key="1">
    <citation type="submission" date="2019-02" db="EMBL/GenBank/DDBJ databases">
        <title>Deep-cultivation of Planctomycetes and their phenomic and genomic characterization uncovers novel biology.</title>
        <authorList>
            <person name="Wiegand S."/>
            <person name="Jogler M."/>
            <person name="Boedeker C."/>
            <person name="Pinto D."/>
            <person name="Vollmers J."/>
            <person name="Rivas-Marin E."/>
            <person name="Kohn T."/>
            <person name="Peeters S.H."/>
            <person name="Heuer A."/>
            <person name="Rast P."/>
            <person name="Oberbeckmann S."/>
            <person name="Bunk B."/>
            <person name="Jeske O."/>
            <person name="Meyerdierks A."/>
            <person name="Storesund J.E."/>
            <person name="Kallscheuer N."/>
            <person name="Luecker S."/>
            <person name="Lage O.M."/>
            <person name="Pohl T."/>
            <person name="Merkel B.J."/>
            <person name="Hornburger P."/>
            <person name="Mueller R.-W."/>
            <person name="Bruemmer F."/>
            <person name="Labrenz M."/>
            <person name="Spormann A.M."/>
            <person name="Op Den Camp H."/>
            <person name="Overmann J."/>
            <person name="Amann R."/>
            <person name="Jetten M.S.M."/>
            <person name="Mascher T."/>
            <person name="Medema M.H."/>
            <person name="Devos D.P."/>
            <person name="Kaster A.-K."/>
            <person name="Ovreas L."/>
            <person name="Rohde M."/>
            <person name="Galperin M.Y."/>
            <person name="Jogler C."/>
        </authorList>
    </citation>
    <scope>NUCLEOTIDE SEQUENCE [LARGE SCALE GENOMIC DNA]</scope>
    <source>
        <strain evidence="3 4">Pla111</strain>
    </source>
</reference>
<evidence type="ECO:0000313" key="4">
    <source>
        <dbReference type="Proteomes" id="UP000318995"/>
    </source>
</evidence>
<feature type="domain" description="Gfo/Idh/MocA-like oxidoreductase N-terminal" evidence="1">
    <location>
        <begin position="45"/>
        <end position="162"/>
    </location>
</feature>
<evidence type="ECO:0000313" key="3">
    <source>
        <dbReference type="EMBL" id="TWT46683.1"/>
    </source>
</evidence>
<dbReference type="InterPro" id="IPR000683">
    <property type="entry name" value="Gfo/Idh/MocA-like_OxRdtase_N"/>
</dbReference>
<gene>
    <name evidence="3" type="primary">afr_1</name>
    <name evidence="3" type="ORF">Pla111_17840</name>
</gene>
<dbReference type="OrthoDB" id="9788246at2"/>
<dbReference type="NCBIfam" id="TIGR01409">
    <property type="entry name" value="TAT_signal_seq"/>
    <property type="match status" value="1"/>
</dbReference>
<proteinExistence type="predicted"/>
<dbReference type="SUPFAM" id="SSF55347">
    <property type="entry name" value="Glyceraldehyde-3-phosphate dehydrogenase-like, C-terminal domain"/>
    <property type="match status" value="1"/>
</dbReference>
<dbReference type="Proteomes" id="UP000318995">
    <property type="component" value="Unassembled WGS sequence"/>
</dbReference>
<accession>A0A5C5W8U2</accession>